<evidence type="ECO:0000256" key="3">
    <source>
        <dbReference type="ARBA" id="ARBA00022575"/>
    </source>
</evidence>
<evidence type="ECO:0000256" key="9">
    <source>
        <dbReference type="ARBA" id="ARBA00049401"/>
    </source>
</evidence>
<accession>A0A9X1SS29</accession>
<comment type="similarity">
    <text evidence="2">Belongs to the nitronate monooxygenase family. NMO class I subfamily.</text>
</comment>
<evidence type="ECO:0000256" key="5">
    <source>
        <dbReference type="ARBA" id="ARBA00022643"/>
    </source>
</evidence>
<comment type="caution">
    <text evidence="10">The sequence shown here is derived from an EMBL/GenBank/DDBJ whole genome shotgun (WGS) entry which is preliminary data.</text>
</comment>
<dbReference type="InterPro" id="IPR004136">
    <property type="entry name" value="NMO"/>
</dbReference>
<comment type="cofactor">
    <cofactor evidence="1">
        <name>FMN</name>
        <dbReference type="ChEBI" id="CHEBI:58210"/>
    </cofactor>
</comment>
<name>A0A9X1SS29_9ACTN</name>
<dbReference type="Proteomes" id="UP001138997">
    <property type="component" value="Unassembled WGS sequence"/>
</dbReference>
<keyword evidence="3" id="KW-0216">Detoxification</keyword>
<protein>
    <recommendedName>
        <fullName evidence="8">Propionate 3-nitronate monooxygenase</fullName>
    </recommendedName>
</protein>
<dbReference type="GO" id="GO:0006207">
    <property type="term" value="P:'de novo' pyrimidine nucleobase biosynthetic process"/>
    <property type="evidence" value="ECO:0007669"/>
    <property type="project" value="InterPro"/>
</dbReference>
<evidence type="ECO:0000313" key="11">
    <source>
        <dbReference type="Proteomes" id="UP001138997"/>
    </source>
</evidence>
<keyword evidence="4" id="KW-0285">Flavoprotein</keyword>
<dbReference type="EMBL" id="JAJOMB010000002">
    <property type="protein sequence ID" value="MCD5310227.1"/>
    <property type="molecule type" value="Genomic_DNA"/>
</dbReference>
<reference evidence="10" key="1">
    <citation type="submission" date="2021-11" db="EMBL/GenBank/DDBJ databases">
        <title>Streptomyces corallinus and Kineosporia corallina sp. nov., two new coral-derived marine actinobacteria.</title>
        <authorList>
            <person name="Buangrab K."/>
            <person name="Sutthacheep M."/>
            <person name="Yeemin T."/>
            <person name="Harunari E."/>
            <person name="Igarashi Y."/>
            <person name="Sripreechasak P."/>
            <person name="Kanchanasin P."/>
            <person name="Tanasupawat S."/>
            <person name="Phongsopitanun W."/>
        </authorList>
    </citation>
    <scope>NUCLEOTIDE SEQUENCE</scope>
    <source>
        <strain evidence="10">JCM 31032</strain>
    </source>
</reference>
<dbReference type="GO" id="GO:0018580">
    <property type="term" value="F:nitronate monooxygenase activity"/>
    <property type="evidence" value="ECO:0007669"/>
    <property type="project" value="InterPro"/>
</dbReference>
<dbReference type="GO" id="GO:0016627">
    <property type="term" value="F:oxidoreductase activity, acting on the CH-CH group of donors"/>
    <property type="evidence" value="ECO:0007669"/>
    <property type="project" value="InterPro"/>
</dbReference>
<gene>
    <name evidence="10" type="ORF">LR394_04915</name>
</gene>
<dbReference type="PANTHER" id="PTHR42747">
    <property type="entry name" value="NITRONATE MONOOXYGENASE-RELATED"/>
    <property type="match status" value="1"/>
</dbReference>
<proteinExistence type="inferred from homology"/>
<dbReference type="Pfam" id="PF03060">
    <property type="entry name" value="NMO"/>
    <property type="match status" value="1"/>
</dbReference>
<evidence type="ECO:0000256" key="6">
    <source>
        <dbReference type="ARBA" id="ARBA00023002"/>
    </source>
</evidence>
<evidence type="ECO:0000256" key="2">
    <source>
        <dbReference type="ARBA" id="ARBA00009881"/>
    </source>
</evidence>
<sequence>MTLGTPLPLVAAPMAGGPTTTGLAAAVAQAGAFPFLAAGYKSPSALSAEIEEVRSLGKPFGVNLFVPGPQTVDTAAFKAYAERIQPEADQYGLHLDPSPVVDDDDWAAKVALLVQHPVPVVSLTFGLPAAEDITALQQAGSQVFASVTTVAEAVAADALGVDGLVVQGSDAGGHSATHDPARVVETASTTDVVRQVCANVGLPVIAAGGVDGPGSVRRLLDAGASAVAVGTLLLRTDEAGTSPLHRAALADPAFAETVTTRAFTGRPARALRNGFTDRHSQAAPVAYPAVHHLTRSLRQAAARAGDSDRLHLWAGTGFRSAPTGSAAQVIRHLAEKA</sequence>
<dbReference type="PROSITE" id="PS00912">
    <property type="entry name" value="DHODEHASE_2"/>
    <property type="match status" value="1"/>
</dbReference>
<dbReference type="GO" id="GO:0009636">
    <property type="term" value="P:response to toxic substance"/>
    <property type="evidence" value="ECO:0007669"/>
    <property type="project" value="UniProtKB-KW"/>
</dbReference>
<dbReference type="AlphaFoldDB" id="A0A9X1SS29"/>
<evidence type="ECO:0000313" key="10">
    <source>
        <dbReference type="EMBL" id="MCD5310227.1"/>
    </source>
</evidence>
<evidence type="ECO:0000256" key="1">
    <source>
        <dbReference type="ARBA" id="ARBA00001917"/>
    </source>
</evidence>
<keyword evidence="11" id="KW-1185">Reference proteome</keyword>
<dbReference type="CDD" id="cd04730">
    <property type="entry name" value="NPD_like"/>
    <property type="match status" value="1"/>
</dbReference>
<keyword evidence="5" id="KW-0288">FMN</keyword>
<keyword evidence="7 10" id="KW-0503">Monooxygenase</keyword>
<keyword evidence="6" id="KW-0560">Oxidoreductase</keyword>
<evidence type="ECO:0000256" key="8">
    <source>
        <dbReference type="ARBA" id="ARBA00031155"/>
    </source>
</evidence>
<comment type="catalytic activity">
    <reaction evidence="9">
        <text>3 propionate 3-nitronate + 3 O2 + H2O = 3 3-oxopropanoate + 2 nitrate + nitrite + H2O2 + 3 H(+)</text>
        <dbReference type="Rhea" id="RHEA:57332"/>
        <dbReference type="ChEBI" id="CHEBI:15377"/>
        <dbReference type="ChEBI" id="CHEBI:15378"/>
        <dbReference type="ChEBI" id="CHEBI:15379"/>
        <dbReference type="ChEBI" id="CHEBI:16240"/>
        <dbReference type="ChEBI" id="CHEBI:16301"/>
        <dbReference type="ChEBI" id="CHEBI:17632"/>
        <dbReference type="ChEBI" id="CHEBI:33190"/>
        <dbReference type="ChEBI" id="CHEBI:136067"/>
    </reaction>
</comment>
<evidence type="ECO:0000256" key="4">
    <source>
        <dbReference type="ARBA" id="ARBA00022630"/>
    </source>
</evidence>
<dbReference type="RefSeq" id="WP_231439154.1">
    <property type="nucleotide sequence ID" value="NZ_JAJOMB010000002.1"/>
</dbReference>
<organism evidence="10 11">
    <name type="scientific">Kineosporia babensis</name>
    <dbReference type="NCBI Taxonomy" id="499548"/>
    <lineage>
        <taxon>Bacteria</taxon>
        <taxon>Bacillati</taxon>
        <taxon>Actinomycetota</taxon>
        <taxon>Actinomycetes</taxon>
        <taxon>Kineosporiales</taxon>
        <taxon>Kineosporiaceae</taxon>
        <taxon>Kineosporia</taxon>
    </lineage>
</organism>
<dbReference type="InterPro" id="IPR013785">
    <property type="entry name" value="Aldolase_TIM"/>
</dbReference>
<dbReference type="SUPFAM" id="SSF51412">
    <property type="entry name" value="Inosine monophosphate dehydrogenase (IMPDH)"/>
    <property type="match status" value="1"/>
</dbReference>
<dbReference type="PANTHER" id="PTHR42747:SF3">
    <property type="entry name" value="NITRONATE MONOOXYGENASE-RELATED"/>
    <property type="match status" value="1"/>
</dbReference>
<evidence type="ECO:0000256" key="7">
    <source>
        <dbReference type="ARBA" id="ARBA00023033"/>
    </source>
</evidence>
<dbReference type="InterPro" id="IPR001295">
    <property type="entry name" value="Dihydroorotate_DH_CS"/>
</dbReference>
<dbReference type="Gene3D" id="3.20.20.70">
    <property type="entry name" value="Aldolase class I"/>
    <property type="match status" value="1"/>
</dbReference>